<dbReference type="GO" id="GO:0005634">
    <property type="term" value="C:nucleus"/>
    <property type="evidence" value="ECO:0007669"/>
    <property type="project" value="TreeGrafter"/>
</dbReference>
<evidence type="ECO:0000313" key="4">
    <source>
        <dbReference type="Proteomes" id="UP001365542"/>
    </source>
</evidence>
<feature type="compositionally biased region" description="Basic residues" evidence="1">
    <location>
        <begin position="1"/>
        <end position="11"/>
    </location>
</feature>
<dbReference type="GO" id="GO:0003723">
    <property type="term" value="F:RNA binding"/>
    <property type="evidence" value="ECO:0007669"/>
    <property type="project" value="TreeGrafter"/>
</dbReference>
<organism evidence="3 4">
    <name type="scientific">Orbilia ellipsospora</name>
    <dbReference type="NCBI Taxonomy" id="2528407"/>
    <lineage>
        <taxon>Eukaryota</taxon>
        <taxon>Fungi</taxon>
        <taxon>Dikarya</taxon>
        <taxon>Ascomycota</taxon>
        <taxon>Pezizomycotina</taxon>
        <taxon>Orbiliomycetes</taxon>
        <taxon>Orbiliales</taxon>
        <taxon>Orbiliaceae</taxon>
        <taxon>Orbilia</taxon>
    </lineage>
</organism>
<evidence type="ECO:0000313" key="3">
    <source>
        <dbReference type="EMBL" id="KAK6538984.1"/>
    </source>
</evidence>
<reference evidence="3 4" key="1">
    <citation type="submission" date="2019-10" db="EMBL/GenBank/DDBJ databases">
        <authorList>
            <person name="Palmer J.M."/>
        </authorList>
    </citation>
    <scope>NUCLEOTIDE SEQUENCE [LARGE SCALE GENOMIC DNA]</scope>
    <source>
        <strain evidence="3 4">TWF694</strain>
    </source>
</reference>
<comment type="caution">
    <text evidence="3">The sequence shown here is derived from an EMBL/GenBank/DDBJ whole genome shotgun (WGS) entry which is preliminary data.</text>
</comment>
<name>A0AAV9XB36_9PEZI</name>
<dbReference type="GO" id="GO:0006397">
    <property type="term" value="P:mRNA processing"/>
    <property type="evidence" value="ECO:0007669"/>
    <property type="project" value="InterPro"/>
</dbReference>
<evidence type="ECO:0000256" key="1">
    <source>
        <dbReference type="SAM" id="MobiDB-lite"/>
    </source>
</evidence>
<evidence type="ECO:0000259" key="2">
    <source>
        <dbReference type="Pfam" id="PF07713"/>
    </source>
</evidence>
<dbReference type="Pfam" id="PF07713">
    <property type="entry name" value="DUF1604"/>
    <property type="match status" value="1"/>
</dbReference>
<protein>
    <recommendedName>
        <fullName evidence="2">G patch domain-containing protein</fullName>
    </recommendedName>
</protein>
<dbReference type="PANTHER" id="PTHR13384:SF19">
    <property type="entry name" value="G PATCH DOMAIN-CONTAINING PROTEIN 1"/>
    <property type="match status" value="1"/>
</dbReference>
<dbReference type="EMBL" id="JAVHJO010000007">
    <property type="protein sequence ID" value="KAK6538984.1"/>
    <property type="molecule type" value="Genomic_DNA"/>
</dbReference>
<dbReference type="Proteomes" id="UP001365542">
    <property type="component" value="Unassembled WGS sequence"/>
</dbReference>
<accession>A0AAV9XB36</accession>
<keyword evidence="4" id="KW-1185">Reference proteome</keyword>
<gene>
    <name evidence="3" type="ORF">TWF694_010532</name>
</gene>
<proteinExistence type="predicted"/>
<dbReference type="PANTHER" id="PTHR13384">
    <property type="entry name" value="G PATCH DOMAIN-CONTAINING PROTEIN 1"/>
    <property type="match status" value="1"/>
</dbReference>
<dbReference type="InterPro" id="IPR011666">
    <property type="entry name" value="DUF1604"/>
</dbReference>
<feature type="region of interest" description="Disordered" evidence="1">
    <location>
        <begin position="1"/>
        <end position="42"/>
    </location>
</feature>
<sequence length="96" mass="10790">MAYNPHNKRSRASFEKEDISPYLVYGTPLPPPDPKSKPQDVNLPIWKQEVVDERGRKRLHGAFTGGYSAGYFNTVGSKEGDGHHRHSHPRVPTAPK</sequence>
<feature type="region of interest" description="Disordered" evidence="1">
    <location>
        <begin position="62"/>
        <end position="96"/>
    </location>
</feature>
<dbReference type="AlphaFoldDB" id="A0AAV9XB36"/>
<feature type="domain" description="G patch" evidence="2">
    <location>
        <begin position="43"/>
        <end position="80"/>
    </location>
</feature>